<dbReference type="EMBL" id="SWKU01000013">
    <property type="protein sequence ID" value="KAF3001212.1"/>
    <property type="molecule type" value="Genomic_DNA"/>
</dbReference>
<dbReference type="InterPro" id="IPR018851">
    <property type="entry name" value="Borealin_N"/>
</dbReference>
<comment type="caution">
    <text evidence="3">The sequence shown here is derived from an EMBL/GenBank/DDBJ whole genome shotgun (WGS) entry which is preliminary data.</text>
</comment>
<accession>A0A9P4TDP4</accession>
<protein>
    <recommendedName>
        <fullName evidence="2">Borealin N-terminal domain-containing protein</fullName>
    </recommendedName>
</protein>
<dbReference type="Gene3D" id="6.10.250.1900">
    <property type="match status" value="1"/>
</dbReference>
<feature type="compositionally biased region" description="Low complexity" evidence="1">
    <location>
        <begin position="77"/>
        <end position="116"/>
    </location>
</feature>
<gene>
    <name evidence="3" type="ORF">E8E13_001450</name>
</gene>
<keyword evidence="4" id="KW-1185">Reference proteome</keyword>
<dbReference type="Proteomes" id="UP000801428">
    <property type="component" value="Unassembled WGS sequence"/>
</dbReference>
<dbReference type="AlphaFoldDB" id="A0A9P4TDP4"/>
<feature type="compositionally biased region" description="Basic and acidic residues" evidence="1">
    <location>
        <begin position="158"/>
        <end position="171"/>
    </location>
</feature>
<dbReference type="OrthoDB" id="2392550at2759"/>
<evidence type="ECO:0000256" key="1">
    <source>
        <dbReference type="SAM" id="MobiDB-lite"/>
    </source>
</evidence>
<feature type="region of interest" description="Disordered" evidence="1">
    <location>
        <begin position="49"/>
        <end position="240"/>
    </location>
</feature>
<sequence>MVAPITEEAKAAMLANFDLEVNARKEKLRSMCEAQCASLRSRLERRVNRVPATKRQMPLLELLAPPPPPQPKPAPAPVKTAPAKKAPTKKAAAAAAAAATTAAAAPAPTLAPAPKARAGATTLSRAATVKAPKPAAKPVAKHAASKSVPTASTRGKKRSSEEATSEDKENVSIDLAVPKKRSRAATTTAKQPAATTKAPAPAARSTRAASRNGKNAPTDILSPKNNNTRAKPATRSVRQK</sequence>
<feature type="compositionally biased region" description="Low complexity" evidence="1">
    <location>
        <begin position="126"/>
        <end position="138"/>
    </location>
</feature>
<dbReference type="Pfam" id="PF10444">
    <property type="entry name" value="Nbl1_Borealin_N"/>
    <property type="match status" value="1"/>
</dbReference>
<proteinExistence type="predicted"/>
<feature type="compositionally biased region" description="Low complexity" evidence="1">
    <location>
        <begin position="184"/>
        <end position="211"/>
    </location>
</feature>
<organism evidence="3 4">
    <name type="scientific">Curvularia kusanoi</name>
    <name type="common">Cochliobolus kusanoi</name>
    <dbReference type="NCBI Taxonomy" id="90978"/>
    <lineage>
        <taxon>Eukaryota</taxon>
        <taxon>Fungi</taxon>
        <taxon>Dikarya</taxon>
        <taxon>Ascomycota</taxon>
        <taxon>Pezizomycotina</taxon>
        <taxon>Dothideomycetes</taxon>
        <taxon>Pleosporomycetidae</taxon>
        <taxon>Pleosporales</taxon>
        <taxon>Pleosporineae</taxon>
        <taxon>Pleosporaceae</taxon>
        <taxon>Curvularia</taxon>
    </lineage>
</organism>
<name>A0A9P4TDP4_CURKU</name>
<reference evidence="3" key="1">
    <citation type="submission" date="2019-04" db="EMBL/GenBank/DDBJ databases">
        <title>Sequencing of skin fungus with MAO and IRED activity.</title>
        <authorList>
            <person name="Marsaioli A.J."/>
            <person name="Bonatto J.M.C."/>
            <person name="Reis Junior O."/>
        </authorList>
    </citation>
    <scope>NUCLEOTIDE SEQUENCE</scope>
    <source>
        <strain evidence="3">30M1</strain>
    </source>
</reference>
<feature type="compositionally biased region" description="Pro residues" evidence="1">
    <location>
        <begin position="64"/>
        <end position="76"/>
    </location>
</feature>
<evidence type="ECO:0000259" key="2">
    <source>
        <dbReference type="Pfam" id="PF10444"/>
    </source>
</evidence>
<evidence type="ECO:0000313" key="4">
    <source>
        <dbReference type="Proteomes" id="UP000801428"/>
    </source>
</evidence>
<feature type="domain" description="Borealin N-terminal" evidence="2">
    <location>
        <begin position="10"/>
        <end position="64"/>
    </location>
</feature>
<evidence type="ECO:0000313" key="3">
    <source>
        <dbReference type="EMBL" id="KAF3001212.1"/>
    </source>
</evidence>